<dbReference type="AlphaFoldDB" id="A0A849KTI3"/>
<gene>
    <name evidence="2" type="ORF">HKX02_24335</name>
</gene>
<keyword evidence="3" id="KW-1185">Reference proteome</keyword>
<name>A0A849KTI3_9HYPH</name>
<dbReference type="EMBL" id="JABFCY010000024">
    <property type="protein sequence ID" value="NNU63360.1"/>
    <property type="molecule type" value="Genomic_DNA"/>
</dbReference>
<protein>
    <recommendedName>
        <fullName evidence="1">DUF3846 domain-containing protein</fullName>
    </recommendedName>
</protein>
<dbReference type="InterPro" id="IPR024559">
    <property type="entry name" value="DUF3846"/>
</dbReference>
<dbReference type="Pfam" id="PF12957">
    <property type="entry name" value="DUF3846"/>
    <property type="match status" value="1"/>
</dbReference>
<evidence type="ECO:0000313" key="2">
    <source>
        <dbReference type="EMBL" id="NNU63360.1"/>
    </source>
</evidence>
<dbReference type="Proteomes" id="UP000574931">
    <property type="component" value="Unassembled WGS sequence"/>
</dbReference>
<dbReference type="RefSeq" id="WP_171319653.1">
    <property type="nucleotide sequence ID" value="NZ_JABFCY010000024.1"/>
</dbReference>
<evidence type="ECO:0000313" key="3">
    <source>
        <dbReference type="Proteomes" id="UP000574931"/>
    </source>
</evidence>
<evidence type="ECO:0000259" key="1">
    <source>
        <dbReference type="Pfam" id="PF12957"/>
    </source>
</evidence>
<feature type="domain" description="DUF3846" evidence="1">
    <location>
        <begin position="4"/>
        <end position="103"/>
    </location>
</feature>
<proteinExistence type="predicted"/>
<organism evidence="2 3">
    <name type="scientific">Ochrobactrum soli</name>
    <dbReference type="NCBI Taxonomy" id="2448455"/>
    <lineage>
        <taxon>Bacteria</taxon>
        <taxon>Pseudomonadati</taxon>
        <taxon>Pseudomonadota</taxon>
        <taxon>Alphaproteobacteria</taxon>
        <taxon>Hyphomicrobiales</taxon>
        <taxon>Brucellaceae</taxon>
        <taxon>Brucella/Ochrobactrum group</taxon>
        <taxon>Ochrobactrum</taxon>
    </lineage>
</organism>
<reference evidence="2 3" key="1">
    <citation type="submission" date="2020-05" db="EMBL/GenBank/DDBJ databases">
        <title>Draft Genome Sequence of Ochrobactrum soli Isolated from Stable Fly Gut.</title>
        <authorList>
            <person name="Pileggi M.T."/>
            <person name="Vazhakkala L.J."/>
            <person name="Wong C.N."/>
        </authorList>
    </citation>
    <scope>NUCLEOTIDE SEQUENCE [LARGE SCALE GENOMIC DNA]</scope>
    <source>
        <strain evidence="2 3">MTP-C0764</strain>
    </source>
</reference>
<comment type="caution">
    <text evidence="2">The sequence shown here is derived from an EMBL/GenBank/DDBJ whole genome shotgun (WGS) entry which is preliminary data.</text>
</comment>
<accession>A0A849KTI3</accession>
<sequence length="144" mass="16035">MTNITGYLIDPKAATIQYVTVGGEYPLKAIYALLDCSTVDVVRIGKRHVIYCDDNGLTDGLECFTELVGHPSPLAGRLLYIGTDEDGNDASPRHSINAVADLFSVVRPVLDPVFEEINEPHVFGMRFKRFDVRLDKRRPEIIVS</sequence>